<evidence type="ECO:0000313" key="3">
    <source>
        <dbReference type="EMBL" id="MBA4541803.1"/>
    </source>
</evidence>
<dbReference type="OrthoDB" id="27330at2"/>
<dbReference type="Proteomes" id="UP000530514">
    <property type="component" value="Unassembled WGS sequence"/>
</dbReference>
<gene>
    <name evidence="3" type="ORF">H1164_02655</name>
</gene>
<evidence type="ECO:0000256" key="1">
    <source>
        <dbReference type="ARBA" id="ARBA00006068"/>
    </source>
</evidence>
<dbReference type="AlphaFoldDB" id="A0A7W1X822"/>
<comment type="similarity">
    <text evidence="1">Belongs to the LytR/CpsA/Psr (LCP) family.</text>
</comment>
<keyword evidence="4" id="KW-1185">Reference proteome</keyword>
<dbReference type="Pfam" id="PF03816">
    <property type="entry name" value="LytR_cpsA_psr"/>
    <property type="match status" value="1"/>
</dbReference>
<dbReference type="InterPro" id="IPR050922">
    <property type="entry name" value="LytR/CpsA/Psr_CW_biosynth"/>
</dbReference>
<dbReference type="PANTHER" id="PTHR33392:SF6">
    <property type="entry name" value="POLYISOPRENYL-TEICHOIC ACID--PEPTIDOGLYCAN TEICHOIC ACID TRANSFERASE TAGU"/>
    <property type="match status" value="1"/>
</dbReference>
<evidence type="ECO:0000313" key="4">
    <source>
        <dbReference type="Proteomes" id="UP000530514"/>
    </source>
</evidence>
<dbReference type="PANTHER" id="PTHR33392">
    <property type="entry name" value="POLYISOPRENYL-TEICHOIC ACID--PEPTIDOGLYCAN TEICHOIC ACID TRANSFERASE TAGU"/>
    <property type="match status" value="1"/>
</dbReference>
<name>A0A7W1X822_9BACL</name>
<proteinExistence type="inferred from homology"/>
<dbReference type="RefSeq" id="WP_033100370.1">
    <property type="nucleotide sequence ID" value="NZ_JACEIP010000003.1"/>
</dbReference>
<dbReference type="InterPro" id="IPR004474">
    <property type="entry name" value="LytR_CpsA_psr"/>
</dbReference>
<organism evidence="3 4">
    <name type="scientific">Thermoactinomyces daqus</name>
    <dbReference type="NCBI Taxonomy" id="1329516"/>
    <lineage>
        <taxon>Bacteria</taxon>
        <taxon>Bacillati</taxon>
        <taxon>Bacillota</taxon>
        <taxon>Bacilli</taxon>
        <taxon>Bacillales</taxon>
        <taxon>Thermoactinomycetaceae</taxon>
        <taxon>Thermoactinomyces</taxon>
    </lineage>
</organism>
<reference evidence="3 4" key="1">
    <citation type="submission" date="2020-07" db="EMBL/GenBank/DDBJ databases">
        <authorList>
            <person name="Feng H."/>
        </authorList>
    </citation>
    <scope>NUCLEOTIDE SEQUENCE [LARGE SCALE GENOMIC DNA]</scope>
    <source>
        <strain evidence="4">s-11</strain>
    </source>
</reference>
<dbReference type="Gene3D" id="3.40.630.190">
    <property type="entry name" value="LCP protein"/>
    <property type="match status" value="1"/>
</dbReference>
<dbReference type="EMBL" id="JACEIP010000003">
    <property type="protein sequence ID" value="MBA4541803.1"/>
    <property type="molecule type" value="Genomic_DNA"/>
</dbReference>
<accession>A0A7W1X822</accession>
<comment type="caution">
    <text evidence="3">The sequence shown here is derived from an EMBL/GenBank/DDBJ whole genome shotgun (WGS) entry which is preliminary data.</text>
</comment>
<dbReference type="NCBIfam" id="TIGR00350">
    <property type="entry name" value="lytR_cpsA_psr"/>
    <property type="match status" value="1"/>
</dbReference>
<feature type="domain" description="Cell envelope-related transcriptional attenuator" evidence="2">
    <location>
        <begin position="73"/>
        <end position="214"/>
    </location>
</feature>
<sequence>MKRRFLRILSVLIFAMVIAFAYYAYQIWLAMGRAYDPSTRIKSNKRQEAVSLTNDPVSILLLGVDERKGDIGRSDTIMIAAINPQTKTAILTNIPRDTLVKIPGREEKTKINHSYAYGGARLTRLTVENFLDLPIDAYVKINMQGLKEIVDELGGVDVEVPFDFTYEGVHFTKGPMHLNGNQALTFVRMRKADPNGDFGRIKRQQELIRAILQKGTNWGSLTKLDNVMEKLGDNIKTDIPPIEWIKLQNLYAGISGNRIKTVTFRGEDAMINGVYYFKISQQEVRRVHDILAKQLEYTE</sequence>
<protein>
    <submittedName>
        <fullName evidence="3">LCP family protein</fullName>
    </submittedName>
</protein>
<evidence type="ECO:0000259" key="2">
    <source>
        <dbReference type="Pfam" id="PF03816"/>
    </source>
</evidence>